<evidence type="ECO:0000313" key="1">
    <source>
        <dbReference type="EMBL" id="CAJ0570759.1"/>
    </source>
</evidence>
<accession>A0AA36FXT6</accession>
<comment type="caution">
    <text evidence="1">The sequence shown here is derived from an EMBL/GenBank/DDBJ whole genome shotgun (WGS) entry which is preliminary data.</text>
</comment>
<evidence type="ECO:0000313" key="2">
    <source>
        <dbReference type="Proteomes" id="UP001177023"/>
    </source>
</evidence>
<keyword evidence="2" id="KW-1185">Reference proteome</keyword>
<dbReference type="PANTHER" id="PTHR36520:SF4">
    <property type="entry name" value="DUF3421 DOMAIN-CONTAINING PROTEIN"/>
    <property type="match status" value="1"/>
</dbReference>
<organism evidence="1 2">
    <name type="scientific">Mesorhabditis spiculigera</name>
    <dbReference type="NCBI Taxonomy" id="96644"/>
    <lineage>
        <taxon>Eukaryota</taxon>
        <taxon>Metazoa</taxon>
        <taxon>Ecdysozoa</taxon>
        <taxon>Nematoda</taxon>
        <taxon>Chromadorea</taxon>
        <taxon>Rhabditida</taxon>
        <taxon>Rhabditina</taxon>
        <taxon>Rhabditomorpha</taxon>
        <taxon>Rhabditoidea</taxon>
        <taxon>Rhabditidae</taxon>
        <taxon>Mesorhabditinae</taxon>
        <taxon>Mesorhabditis</taxon>
    </lineage>
</organism>
<dbReference type="PANTHER" id="PTHR36520">
    <property type="entry name" value="PROTEIN CBG13000-RELATED"/>
    <property type="match status" value="1"/>
</dbReference>
<dbReference type="AlphaFoldDB" id="A0AA36FXT6"/>
<protein>
    <submittedName>
        <fullName evidence="1">Uncharacterized protein</fullName>
    </submittedName>
</protein>
<dbReference type="EMBL" id="CATQJA010002464">
    <property type="protein sequence ID" value="CAJ0570759.1"/>
    <property type="molecule type" value="Genomic_DNA"/>
</dbReference>
<dbReference type="Proteomes" id="UP001177023">
    <property type="component" value="Unassembled WGS sequence"/>
</dbReference>
<feature type="non-terminal residue" evidence="1">
    <location>
        <position position="103"/>
    </location>
</feature>
<sequence length="103" mass="11804">DDTFFIGGLDLPLPIGEMGQGVRFPLSGAVEQGTSPYAYAHGQAYNPVSMWDMEKMEDDTKPINMRRRAPQKFPVTEKKEFYRKFFGREMDAMEKSGKKVEFT</sequence>
<reference evidence="1" key="1">
    <citation type="submission" date="2023-06" db="EMBL/GenBank/DDBJ databases">
        <authorList>
            <person name="Delattre M."/>
        </authorList>
    </citation>
    <scope>NUCLEOTIDE SEQUENCE</scope>
    <source>
        <strain evidence="1">AF72</strain>
    </source>
</reference>
<gene>
    <name evidence="1" type="ORF">MSPICULIGERA_LOCUS9195</name>
</gene>
<feature type="non-terminal residue" evidence="1">
    <location>
        <position position="1"/>
    </location>
</feature>
<proteinExistence type="predicted"/>
<name>A0AA36FXT6_9BILA</name>